<dbReference type="InterPro" id="IPR013525">
    <property type="entry name" value="ABC2_TM"/>
</dbReference>
<gene>
    <name evidence="7" type="ORF">GCM10017161_37200</name>
</gene>
<reference evidence="7" key="1">
    <citation type="journal article" date="2014" name="Int. J. Syst. Evol. Microbiol.">
        <title>Complete genome sequence of Corynebacterium casei LMG S-19264T (=DSM 44701T), isolated from a smear-ripened cheese.</title>
        <authorList>
            <consortium name="US DOE Joint Genome Institute (JGI-PGF)"/>
            <person name="Walter F."/>
            <person name="Albersmeier A."/>
            <person name="Kalinowski J."/>
            <person name="Ruckert C."/>
        </authorList>
    </citation>
    <scope>NUCLEOTIDE SEQUENCE</scope>
    <source>
        <strain evidence="7">KCTC 42731</strain>
    </source>
</reference>
<dbReference type="GO" id="GO:0140359">
    <property type="term" value="F:ABC-type transporter activity"/>
    <property type="evidence" value="ECO:0007669"/>
    <property type="project" value="InterPro"/>
</dbReference>
<feature type="transmembrane region" description="Helical" evidence="5">
    <location>
        <begin position="230"/>
        <end position="250"/>
    </location>
</feature>
<dbReference type="Pfam" id="PF12698">
    <property type="entry name" value="ABC2_membrane_3"/>
    <property type="match status" value="1"/>
</dbReference>
<keyword evidence="4 5" id="KW-0472">Membrane</keyword>
<evidence type="ECO:0000313" key="8">
    <source>
        <dbReference type="Proteomes" id="UP000623842"/>
    </source>
</evidence>
<sequence length="403" mass="45311">MKQNNLTQIGLVTRWEFMHFFKWKQEIISKLIMILIAGIIFAWQYFKDDTFDVYQIAVANSNIQLEDTKKFKFKTVTPETQPETLINEESDYSGLLLLTTPSDKQIAAISLIAFDKQSWQAELNEEINKQYRKHAANSLNLNEDQVALLQEPVTIEQQYLDSAVKSDEETSDTIAVITLILMAVGIFTAFGQLFASVTGEKQQRVTEQLYSCISAQTWIDGKIFGQMLHALKAMITAGLSGLLFYAFMAVVVDGKALDFASIDWGFMPWLLLFSALGIYISTAFIAAIAAAIDDPNHSAKTGLMLLPLLPMILVFMTMDDASGWALSLLSYLPFTAFVAMPVKMSLIEVPWWQVVIAIASSLAFALWLRGAAARIFKMCMTMYGKEPDVTTMIVWMIKEPNYQ</sequence>
<dbReference type="GO" id="GO:0016020">
    <property type="term" value="C:membrane"/>
    <property type="evidence" value="ECO:0007669"/>
    <property type="project" value="UniProtKB-SubCell"/>
</dbReference>
<evidence type="ECO:0000256" key="1">
    <source>
        <dbReference type="ARBA" id="ARBA00004141"/>
    </source>
</evidence>
<accession>A0A919BR08</accession>
<comment type="subcellular location">
    <subcellularLocation>
        <location evidence="1">Membrane</location>
        <topology evidence="1">Multi-pass membrane protein</topology>
    </subcellularLocation>
</comment>
<evidence type="ECO:0000256" key="5">
    <source>
        <dbReference type="SAM" id="Phobius"/>
    </source>
</evidence>
<dbReference type="EMBL" id="BNCK01000010">
    <property type="protein sequence ID" value="GHG04256.1"/>
    <property type="molecule type" value="Genomic_DNA"/>
</dbReference>
<organism evidence="7 8">
    <name type="scientific">Thalassotalea marina</name>
    <dbReference type="NCBI Taxonomy" id="1673741"/>
    <lineage>
        <taxon>Bacteria</taxon>
        <taxon>Pseudomonadati</taxon>
        <taxon>Pseudomonadota</taxon>
        <taxon>Gammaproteobacteria</taxon>
        <taxon>Alteromonadales</taxon>
        <taxon>Colwelliaceae</taxon>
        <taxon>Thalassotalea</taxon>
    </lineage>
</organism>
<proteinExistence type="predicted"/>
<feature type="transmembrane region" description="Helical" evidence="5">
    <location>
        <begin position="174"/>
        <end position="195"/>
    </location>
</feature>
<feature type="transmembrane region" description="Helical" evidence="5">
    <location>
        <begin position="27"/>
        <end position="46"/>
    </location>
</feature>
<protein>
    <recommendedName>
        <fullName evidence="6">ABC-2 type transporter transmembrane domain-containing protein</fullName>
    </recommendedName>
</protein>
<dbReference type="PANTHER" id="PTHR43471">
    <property type="entry name" value="ABC TRANSPORTER PERMEASE"/>
    <property type="match status" value="1"/>
</dbReference>
<reference evidence="7" key="2">
    <citation type="submission" date="2020-09" db="EMBL/GenBank/DDBJ databases">
        <authorList>
            <person name="Sun Q."/>
            <person name="Kim S."/>
        </authorList>
    </citation>
    <scope>NUCLEOTIDE SEQUENCE</scope>
    <source>
        <strain evidence="7">KCTC 42731</strain>
    </source>
</reference>
<keyword evidence="3 5" id="KW-1133">Transmembrane helix</keyword>
<evidence type="ECO:0000313" key="7">
    <source>
        <dbReference type="EMBL" id="GHG04256.1"/>
    </source>
</evidence>
<feature type="transmembrane region" description="Helical" evidence="5">
    <location>
        <begin position="270"/>
        <end position="292"/>
    </location>
</feature>
<dbReference type="RefSeq" id="WP_189773797.1">
    <property type="nucleotide sequence ID" value="NZ_BNCK01000010.1"/>
</dbReference>
<dbReference type="PANTHER" id="PTHR43471:SF3">
    <property type="entry name" value="ABC TRANSPORTER PERMEASE PROTEIN NATB"/>
    <property type="match status" value="1"/>
</dbReference>
<evidence type="ECO:0000256" key="2">
    <source>
        <dbReference type="ARBA" id="ARBA00022692"/>
    </source>
</evidence>
<evidence type="ECO:0000259" key="6">
    <source>
        <dbReference type="Pfam" id="PF12698"/>
    </source>
</evidence>
<feature type="domain" description="ABC-2 type transporter transmembrane" evidence="6">
    <location>
        <begin position="31"/>
        <end position="366"/>
    </location>
</feature>
<keyword evidence="8" id="KW-1185">Reference proteome</keyword>
<evidence type="ECO:0000256" key="4">
    <source>
        <dbReference type="ARBA" id="ARBA00023136"/>
    </source>
</evidence>
<feature type="transmembrane region" description="Helical" evidence="5">
    <location>
        <begin position="304"/>
        <end position="329"/>
    </location>
</feature>
<keyword evidence="2 5" id="KW-0812">Transmembrane</keyword>
<name>A0A919BR08_9GAMM</name>
<evidence type="ECO:0000256" key="3">
    <source>
        <dbReference type="ARBA" id="ARBA00022989"/>
    </source>
</evidence>
<feature type="transmembrane region" description="Helical" evidence="5">
    <location>
        <begin position="349"/>
        <end position="368"/>
    </location>
</feature>
<dbReference type="AlphaFoldDB" id="A0A919BR08"/>
<dbReference type="Proteomes" id="UP000623842">
    <property type="component" value="Unassembled WGS sequence"/>
</dbReference>
<comment type="caution">
    <text evidence="7">The sequence shown here is derived from an EMBL/GenBank/DDBJ whole genome shotgun (WGS) entry which is preliminary data.</text>
</comment>